<dbReference type="Pfam" id="PF02096">
    <property type="entry name" value="60KD_IMP"/>
    <property type="match status" value="1"/>
</dbReference>
<dbReference type="PANTHER" id="PTHR12428">
    <property type="entry name" value="OXA1"/>
    <property type="match status" value="1"/>
</dbReference>
<feature type="transmembrane region" description="Helical" evidence="14">
    <location>
        <begin position="868"/>
        <end position="887"/>
    </location>
</feature>
<dbReference type="InterPro" id="IPR043148">
    <property type="entry name" value="TagF_C"/>
</dbReference>
<accession>A0ABV1JGQ6</accession>
<feature type="transmembrane region" description="Helical" evidence="14">
    <location>
        <begin position="22"/>
        <end position="44"/>
    </location>
</feature>
<keyword evidence="4 12" id="KW-0812">Transmembrane</keyword>
<feature type="transmembrane region" description="Helical" evidence="14">
    <location>
        <begin position="805"/>
        <end position="823"/>
    </location>
</feature>
<feature type="transmembrane region" description="Helical" evidence="14">
    <location>
        <begin position="88"/>
        <end position="111"/>
    </location>
</feature>
<dbReference type="PANTHER" id="PTHR12428:SF65">
    <property type="entry name" value="CYTOCHROME C OXIDASE ASSEMBLY PROTEIN COX18, MITOCHONDRIAL"/>
    <property type="match status" value="1"/>
</dbReference>
<keyword evidence="5 14" id="KW-1133">Transmembrane helix</keyword>
<dbReference type="InterPro" id="IPR007554">
    <property type="entry name" value="Glycerophosphate_synth"/>
</dbReference>
<evidence type="ECO:0000256" key="7">
    <source>
        <dbReference type="ARBA" id="ARBA00025034"/>
    </source>
</evidence>
<dbReference type="InterPro" id="IPR001708">
    <property type="entry name" value="YidC/ALB3/OXA1/COX18"/>
</dbReference>
<evidence type="ECO:0000256" key="14">
    <source>
        <dbReference type="SAM" id="Phobius"/>
    </source>
</evidence>
<protein>
    <recommendedName>
        <fullName evidence="3">Membrane protein insertase YidC</fullName>
    </recommendedName>
    <alternativeName>
        <fullName evidence="11">Foldase YidC</fullName>
    </alternativeName>
    <alternativeName>
        <fullName evidence="10">Membrane integrase YidC</fullName>
    </alternativeName>
    <alternativeName>
        <fullName evidence="9">Membrane protein YidC</fullName>
    </alternativeName>
</protein>
<evidence type="ECO:0000259" key="15">
    <source>
        <dbReference type="Pfam" id="PF02096"/>
    </source>
</evidence>
<dbReference type="InterPro" id="IPR017850">
    <property type="entry name" value="Alkaline_phosphatase_core_sf"/>
</dbReference>
<keyword evidence="6 14" id="KW-0472">Membrane</keyword>
<feature type="transmembrane region" description="Helical" evidence="14">
    <location>
        <begin position="171"/>
        <end position="193"/>
    </location>
</feature>
<comment type="caution">
    <text evidence="16">The sequence shown here is derived from an EMBL/GenBank/DDBJ whole genome shotgun (WGS) entry which is preliminary data.</text>
</comment>
<feature type="transmembrane region" description="Helical" evidence="14">
    <location>
        <begin position="843"/>
        <end position="861"/>
    </location>
</feature>
<reference evidence="16 17" key="1">
    <citation type="submission" date="2024-04" db="EMBL/GenBank/DDBJ databases">
        <title>Human intestinal bacterial collection.</title>
        <authorList>
            <person name="Pauvert C."/>
            <person name="Hitch T.C.A."/>
            <person name="Clavel T."/>
        </authorList>
    </citation>
    <scope>NUCLEOTIDE SEQUENCE [LARGE SCALE GENOMIC DNA]</scope>
    <source>
        <strain evidence="16 17">CLA-KB-H42</strain>
    </source>
</reference>
<feature type="region of interest" description="Disordered" evidence="13">
    <location>
        <begin position="771"/>
        <end position="791"/>
    </location>
</feature>
<name>A0ABV1JGQ6_9ACTN</name>
<evidence type="ECO:0000256" key="2">
    <source>
        <dbReference type="ARBA" id="ARBA00010527"/>
    </source>
</evidence>
<feature type="transmembrane region" description="Helical" evidence="14">
    <location>
        <begin position="131"/>
        <end position="150"/>
    </location>
</feature>
<evidence type="ECO:0000256" key="1">
    <source>
        <dbReference type="ARBA" id="ARBA00004141"/>
    </source>
</evidence>
<comment type="subcellular location">
    <subcellularLocation>
        <location evidence="1 12">Membrane</location>
        <topology evidence="1 12">Multi-pass membrane protein</topology>
    </subcellularLocation>
</comment>
<gene>
    <name evidence="16" type="ORF">AAA083_13585</name>
</gene>
<evidence type="ECO:0000256" key="3">
    <source>
        <dbReference type="ARBA" id="ARBA00015325"/>
    </source>
</evidence>
<dbReference type="Gene3D" id="3.40.720.10">
    <property type="entry name" value="Alkaline Phosphatase, subunit A"/>
    <property type="match status" value="1"/>
</dbReference>
<feature type="region of interest" description="Disordered" evidence="13">
    <location>
        <begin position="634"/>
        <end position="669"/>
    </location>
</feature>
<feature type="transmembrane region" description="Helical" evidence="14">
    <location>
        <begin position="712"/>
        <end position="732"/>
    </location>
</feature>
<evidence type="ECO:0000256" key="12">
    <source>
        <dbReference type="RuleBase" id="RU003945"/>
    </source>
</evidence>
<feature type="domain" description="Membrane insertase YidC/Oxa/ALB C-terminal" evidence="15">
    <location>
        <begin position="22"/>
        <end position="207"/>
    </location>
</feature>
<keyword evidence="17" id="KW-1185">Reference proteome</keyword>
<evidence type="ECO:0000256" key="13">
    <source>
        <dbReference type="SAM" id="MobiDB-lite"/>
    </source>
</evidence>
<dbReference type="InterPro" id="IPR028055">
    <property type="entry name" value="YidC/Oxa/ALB_C"/>
</dbReference>
<proteinExistence type="inferred from homology"/>
<evidence type="ECO:0000256" key="9">
    <source>
        <dbReference type="ARBA" id="ARBA00031538"/>
    </source>
</evidence>
<evidence type="ECO:0000256" key="6">
    <source>
        <dbReference type="ARBA" id="ARBA00023136"/>
    </source>
</evidence>
<dbReference type="SUPFAM" id="SSF53649">
    <property type="entry name" value="Alkaline phosphatase-like"/>
    <property type="match status" value="1"/>
</dbReference>
<evidence type="ECO:0000256" key="8">
    <source>
        <dbReference type="ARBA" id="ARBA00026028"/>
    </source>
</evidence>
<evidence type="ECO:0000256" key="10">
    <source>
        <dbReference type="ARBA" id="ARBA00033245"/>
    </source>
</evidence>
<sequence length="1367" mass="153309">MEWLAQALNFIMEPCYRLTGNWWIAILLFTVIVKIILIPMSLWCQKNSIVMVQLMPALNRIKVKYFGDRETIGDKQHEMFKERHYHPLLSLVPLAVQILILFGLVDVIHGITDYGAPGTELLGMVPATDGGIAWFMPFAAGLSAIVMGFAQNRINPLQREQSRMEKNTTNGLSIGLSFVLGIFVATGMGFYWVCSNLMSIAIQALCNVIIAPRKHIDYEDLEASKKELEELEALDKSDRKWYQRNPLAKREKADYKRFFNVVNKHIVFYSESSGFYKYFQGVIEWLLENSDCSIHYVTNDPNDQIFGIAEKQPRIRPYYIGPKRIITLMMKMDASVVVTTLEDLDTYYIKRSYVCDETEYVFLFHHMTSTHMTPNKGAYDGYDTILCSGQHQIDELRRAEEVYGTPAKELVPYGYDLLDRTIESYRQLVEERPDEAHGRPTVIIAPSWQEGCIPDSCIDEIIGSLLGKGYRIIVRPHPEYTKRYRPRWESILARWADVSDEELQFEGDFASNKSVFTADILITDWSTVAHEFSFSTNKPSIFIDTPMKIGNPDYKDIDIVPTDISLRNEIGISLSLDELEKLPDAIAEMLANQSAWHDRIAETTRRTVFNIGHSAEVAGEFLLARIIDKQEKAKGRCSESPEGRAADAEGGAAAKRFEDNRTAGEANRRATAKNAARTIASHMPEAAIATLFALPFMTQPAYAYVDPSVMTYTIQALAGVAVALSAVLGVVFRKTRRKIFAMLKIDENAHKEVEPDVHRVIHGQRVSENGYEEHTAPTADSGNGRQAAAERNRGSREHLRWRARLGYALLASIFLFYTLFVVAPFEIVASNSASLIMGIEDVGWYMVGFAGALAAACALLISILRGRAFTVALVSVTAVAIGCYLQAMLMNQGLPTADGASIPWHDYTAVTFSTALVWIAIIAGLIILSRRFSRQVRFLGAAAAIALIAVQTVGVASLLVDPAALRGEKLDPIECTEDGLFELSPKNNVVVFVLDTYDTIDLKNVIELEPEITRPFEDFTFFENSTGSMIPTRYAVPYLLTDVTPQVGQTYDDYYADRYGNGRFIDDIHDTGYSIGIYSDSIGADFIIPSERDMASKTINLHPTTTKHVNVPGTIEILAKCALYRDMPWLLKPQFWFYTDEMNNKMVSTVEGTDDANTLYQMNDPAYYEKLKERKLSLVDDDTAGAFRFIHLTGAHYPYIMDENGIDIGEGNATFTQQAIGSINIVAEYIDQMKELGIYDSSTIIVTADHGYWYLTPDMIGDTTSPIMLVKPANDSGQRKPLEISDAPVSHMDFHPTVIEAMGGDSEKYGDTVFEIDDPNRKRLYYMTTSNGKHDTGIKEIEVDGDALDFSAWHLTGNEWPIIPPED</sequence>
<organism evidence="16 17">
    <name type="scientific">Raoultibacter massiliensis</name>
    <dbReference type="NCBI Taxonomy" id="1852371"/>
    <lineage>
        <taxon>Bacteria</taxon>
        <taxon>Bacillati</taxon>
        <taxon>Actinomycetota</taxon>
        <taxon>Coriobacteriia</taxon>
        <taxon>Eggerthellales</taxon>
        <taxon>Eggerthellaceae</taxon>
        <taxon>Raoultibacter</taxon>
    </lineage>
</organism>
<comment type="subunit">
    <text evidence="8">Interacts with the Sec translocase complex via SecD. Specifically interacts with transmembrane segments of nascent integral membrane proteins during membrane integration.</text>
</comment>
<comment type="function">
    <text evidence="7">Required for the insertion and/or proper folding and/or complex formation of integral membrane proteins into the membrane. Involved in integration of membrane proteins that insert both dependently and independently of the Sec translocase complex, as well as at least some lipoproteins. Aids folding of multispanning membrane proteins.</text>
</comment>
<feature type="compositionally biased region" description="Basic and acidic residues" evidence="13">
    <location>
        <begin position="655"/>
        <end position="668"/>
    </location>
</feature>
<evidence type="ECO:0000256" key="11">
    <source>
        <dbReference type="ARBA" id="ARBA00033342"/>
    </source>
</evidence>
<evidence type="ECO:0000256" key="4">
    <source>
        <dbReference type="ARBA" id="ARBA00022692"/>
    </source>
</evidence>
<evidence type="ECO:0000313" key="17">
    <source>
        <dbReference type="Proteomes" id="UP001487305"/>
    </source>
</evidence>
<dbReference type="Gene3D" id="3.40.50.12580">
    <property type="match status" value="1"/>
</dbReference>
<dbReference type="Proteomes" id="UP001487305">
    <property type="component" value="Unassembled WGS sequence"/>
</dbReference>
<feature type="compositionally biased region" description="Basic and acidic residues" evidence="13">
    <location>
        <begin position="634"/>
        <end position="647"/>
    </location>
</feature>
<dbReference type="EMBL" id="JBBNOP010000014">
    <property type="protein sequence ID" value="MEQ3364010.1"/>
    <property type="molecule type" value="Genomic_DNA"/>
</dbReference>
<feature type="transmembrane region" description="Helical" evidence="14">
    <location>
        <begin position="907"/>
        <end position="928"/>
    </location>
</feature>
<dbReference type="RefSeq" id="WP_349227848.1">
    <property type="nucleotide sequence ID" value="NZ_JBBNOP010000014.1"/>
</dbReference>
<dbReference type="Pfam" id="PF04464">
    <property type="entry name" value="Glyphos_transf"/>
    <property type="match status" value="1"/>
</dbReference>
<comment type="similarity">
    <text evidence="2">Belongs to the OXA1/ALB3/YidC family. Type 1 subfamily.</text>
</comment>
<feature type="transmembrane region" description="Helical" evidence="14">
    <location>
        <begin position="940"/>
        <end position="960"/>
    </location>
</feature>
<evidence type="ECO:0000256" key="5">
    <source>
        <dbReference type="ARBA" id="ARBA00022989"/>
    </source>
</evidence>
<evidence type="ECO:0000313" key="16">
    <source>
        <dbReference type="EMBL" id="MEQ3364010.1"/>
    </source>
</evidence>